<accession>A0A090VJV9</accession>
<dbReference type="EMBL" id="BBNQ01000028">
    <property type="protein sequence ID" value="GAL64981.1"/>
    <property type="molecule type" value="Genomic_DNA"/>
</dbReference>
<dbReference type="Proteomes" id="UP000029644">
    <property type="component" value="Unassembled WGS sequence"/>
</dbReference>
<reference evidence="1 2" key="1">
    <citation type="journal article" date="2014" name="Genome Announc.">
        <title>Draft Genome Sequences of Marine Flavobacterium Algibacter lectus Strains SS8 and NR4.</title>
        <authorList>
            <person name="Takatani N."/>
            <person name="Nakanishi M."/>
            <person name="Meirelles P."/>
            <person name="Mino S."/>
            <person name="Suda W."/>
            <person name="Oshima K."/>
            <person name="Hattori M."/>
            <person name="Ohkuma M."/>
            <person name="Hosokawa M."/>
            <person name="Miyashita K."/>
            <person name="Thompson F.L."/>
            <person name="Niwa A."/>
            <person name="Sawabe T."/>
            <person name="Sawabe T."/>
        </authorList>
    </citation>
    <scope>NUCLEOTIDE SEQUENCE [LARGE SCALE GENOMIC DNA]</scope>
    <source>
        <strain evidence="1 2">JCM 19300</strain>
    </source>
</reference>
<sequence>MESKYKHRVNWADGMKINKDHFIDFEDALMQQLMLVNSNFIHQNNFGLLPNPGDSDLPVKLSVSMDGQESVIVVVNKCNAVTLGGYQIIINKDINAYLEQSGHLIKSKFAINNEDSVWYIVLSVNPYSRIPIGYANPNEEPARKPFVVGKYQISLLSEHHINSKEVGLNSIILGKVIIEDNTSTLVEDFIPPCTSIQSHPDLQHTFVEVGAFFNAIELYSTQVIQKIHQKKQANDLAKMVLVLSTDVLAYLRGIISTYRINDKYASPVEMVIKLINLARTIKGSLDIYAGTGKEELLNYLTDWCDVNQGAFENVLNEMISLEYIHTDVNASIENASSFTVLMNALFKKLNELEYIGKKSDSNIFVKEDVIVEEQVKKRRRFFME</sequence>
<dbReference type="AlphaFoldDB" id="A0A090VJV9"/>
<comment type="caution">
    <text evidence="1">The sequence shown here is derived from an EMBL/GenBank/DDBJ whole genome shotgun (WGS) entry which is preliminary data.</text>
</comment>
<organism evidence="1 2">
    <name type="scientific">Algibacter lectus</name>
    <dbReference type="NCBI Taxonomy" id="221126"/>
    <lineage>
        <taxon>Bacteria</taxon>
        <taxon>Pseudomonadati</taxon>
        <taxon>Bacteroidota</taxon>
        <taxon>Flavobacteriia</taxon>
        <taxon>Flavobacteriales</taxon>
        <taxon>Flavobacteriaceae</taxon>
        <taxon>Algibacter</taxon>
    </lineage>
</organism>
<dbReference type="OrthoDB" id="1090702at2"/>
<protein>
    <submittedName>
        <fullName evidence="1">Uncharacterized protein</fullName>
    </submittedName>
</protein>
<evidence type="ECO:0000313" key="2">
    <source>
        <dbReference type="Proteomes" id="UP000029644"/>
    </source>
</evidence>
<gene>
    <name evidence="1" type="ORF">JCM19300_2210</name>
</gene>
<evidence type="ECO:0000313" key="1">
    <source>
        <dbReference type="EMBL" id="GAL64981.1"/>
    </source>
</evidence>
<proteinExistence type="predicted"/>
<name>A0A090VJV9_9FLAO</name>
<dbReference type="RefSeq" id="WP_042506836.1">
    <property type="nucleotide sequence ID" value="NZ_BBNQ01000028.1"/>
</dbReference>